<comment type="cofactor">
    <cofactor evidence="1 6">
        <name>Mg(2+)</name>
        <dbReference type="ChEBI" id="CHEBI:18420"/>
    </cofactor>
</comment>
<evidence type="ECO:0000256" key="5">
    <source>
        <dbReference type="ARBA" id="ARBA00023239"/>
    </source>
</evidence>
<protein>
    <recommendedName>
        <fullName evidence="6">Terpene synthase</fullName>
        <ecNumber evidence="6">4.2.3.-</ecNumber>
    </recommendedName>
</protein>
<dbReference type="GO" id="GO:0046872">
    <property type="term" value="F:metal ion binding"/>
    <property type="evidence" value="ECO:0007669"/>
    <property type="project" value="UniProtKB-KW"/>
</dbReference>
<evidence type="ECO:0000256" key="1">
    <source>
        <dbReference type="ARBA" id="ARBA00001946"/>
    </source>
</evidence>
<organism evidence="7 8">
    <name type="scientific">Piloderma croceum (strain F 1598)</name>
    <dbReference type="NCBI Taxonomy" id="765440"/>
    <lineage>
        <taxon>Eukaryota</taxon>
        <taxon>Fungi</taxon>
        <taxon>Dikarya</taxon>
        <taxon>Basidiomycota</taxon>
        <taxon>Agaricomycotina</taxon>
        <taxon>Agaricomycetes</taxon>
        <taxon>Agaricomycetidae</taxon>
        <taxon>Atheliales</taxon>
        <taxon>Atheliaceae</taxon>
        <taxon>Piloderma</taxon>
    </lineage>
</organism>
<keyword evidence="8" id="KW-1185">Reference proteome</keyword>
<evidence type="ECO:0000256" key="6">
    <source>
        <dbReference type="RuleBase" id="RU366034"/>
    </source>
</evidence>
<keyword evidence="5 6" id="KW-0456">Lyase</keyword>
<keyword evidence="4 6" id="KW-0460">Magnesium</keyword>
<dbReference type="SUPFAM" id="SSF48576">
    <property type="entry name" value="Terpenoid synthases"/>
    <property type="match status" value="1"/>
</dbReference>
<dbReference type="Proteomes" id="UP000054166">
    <property type="component" value="Unassembled WGS sequence"/>
</dbReference>
<dbReference type="Pfam" id="PF19086">
    <property type="entry name" value="Terpene_syn_C_2"/>
    <property type="match status" value="1"/>
</dbReference>
<dbReference type="OrthoDB" id="2861623at2759"/>
<dbReference type="InParanoid" id="A0A0C3GII5"/>
<dbReference type="GO" id="GO:0008299">
    <property type="term" value="P:isoprenoid biosynthetic process"/>
    <property type="evidence" value="ECO:0007669"/>
    <property type="project" value="UniProtKB-ARBA"/>
</dbReference>
<dbReference type="SFLD" id="SFLDG01020">
    <property type="entry name" value="Terpene_Cyclase_Like_2"/>
    <property type="match status" value="1"/>
</dbReference>
<dbReference type="InterPro" id="IPR008949">
    <property type="entry name" value="Isoprenoid_synthase_dom_sf"/>
</dbReference>
<dbReference type="HOGENOM" id="CLU_042538_2_1_1"/>
<dbReference type="PANTHER" id="PTHR35201:SF4">
    <property type="entry name" value="BETA-PINACENE SYNTHASE-RELATED"/>
    <property type="match status" value="1"/>
</dbReference>
<evidence type="ECO:0000256" key="4">
    <source>
        <dbReference type="ARBA" id="ARBA00022842"/>
    </source>
</evidence>
<dbReference type="PANTHER" id="PTHR35201">
    <property type="entry name" value="TERPENE SYNTHASE"/>
    <property type="match status" value="1"/>
</dbReference>
<dbReference type="Gene3D" id="1.10.600.10">
    <property type="entry name" value="Farnesyl Diphosphate Synthase"/>
    <property type="match status" value="1"/>
</dbReference>
<accession>A0A0C3GII5</accession>
<evidence type="ECO:0000256" key="3">
    <source>
        <dbReference type="ARBA" id="ARBA00022723"/>
    </source>
</evidence>
<dbReference type="AlphaFoldDB" id="A0A0C3GII5"/>
<evidence type="ECO:0000313" key="7">
    <source>
        <dbReference type="EMBL" id="KIM91444.1"/>
    </source>
</evidence>
<dbReference type="EC" id="4.2.3.-" evidence="6"/>
<reference evidence="7 8" key="1">
    <citation type="submission" date="2014-04" db="EMBL/GenBank/DDBJ databases">
        <authorList>
            <consortium name="DOE Joint Genome Institute"/>
            <person name="Kuo A."/>
            <person name="Tarkka M."/>
            <person name="Buscot F."/>
            <person name="Kohler A."/>
            <person name="Nagy L.G."/>
            <person name="Floudas D."/>
            <person name="Copeland A."/>
            <person name="Barry K.W."/>
            <person name="Cichocki N."/>
            <person name="Veneault-Fourrey C."/>
            <person name="LaButti K."/>
            <person name="Lindquist E.A."/>
            <person name="Lipzen A."/>
            <person name="Lundell T."/>
            <person name="Morin E."/>
            <person name="Murat C."/>
            <person name="Sun H."/>
            <person name="Tunlid A."/>
            <person name="Henrissat B."/>
            <person name="Grigoriev I.V."/>
            <person name="Hibbett D.S."/>
            <person name="Martin F."/>
            <person name="Nordberg H.P."/>
            <person name="Cantor M.N."/>
            <person name="Hua S.X."/>
        </authorList>
    </citation>
    <scope>NUCLEOTIDE SEQUENCE [LARGE SCALE GENOMIC DNA]</scope>
    <source>
        <strain evidence="7 8">F 1598</strain>
    </source>
</reference>
<evidence type="ECO:0000256" key="2">
    <source>
        <dbReference type="ARBA" id="ARBA00006333"/>
    </source>
</evidence>
<proteinExistence type="inferred from homology"/>
<dbReference type="EMBL" id="KN832971">
    <property type="protein sequence ID" value="KIM91444.1"/>
    <property type="molecule type" value="Genomic_DNA"/>
</dbReference>
<name>A0A0C3GII5_PILCF</name>
<dbReference type="SFLD" id="SFLDS00005">
    <property type="entry name" value="Isoprenoid_Synthase_Type_I"/>
    <property type="match status" value="1"/>
</dbReference>
<reference evidence="8" key="2">
    <citation type="submission" date="2015-01" db="EMBL/GenBank/DDBJ databases">
        <title>Evolutionary Origins and Diversification of the Mycorrhizal Mutualists.</title>
        <authorList>
            <consortium name="DOE Joint Genome Institute"/>
            <consortium name="Mycorrhizal Genomics Consortium"/>
            <person name="Kohler A."/>
            <person name="Kuo A."/>
            <person name="Nagy L.G."/>
            <person name="Floudas D."/>
            <person name="Copeland A."/>
            <person name="Barry K.W."/>
            <person name="Cichocki N."/>
            <person name="Veneault-Fourrey C."/>
            <person name="LaButti K."/>
            <person name="Lindquist E.A."/>
            <person name="Lipzen A."/>
            <person name="Lundell T."/>
            <person name="Morin E."/>
            <person name="Murat C."/>
            <person name="Riley R."/>
            <person name="Ohm R."/>
            <person name="Sun H."/>
            <person name="Tunlid A."/>
            <person name="Henrissat B."/>
            <person name="Grigoriev I.V."/>
            <person name="Hibbett D.S."/>
            <person name="Martin F."/>
        </authorList>
    </citation>
    <scope>NUCLEOTIDE SEQUENCE [LARGE SCALE GENOMIC DNA]</scope>
    <source>
        <strain evidence="8">F 1598</strain>
    </source>
</reference>
<sequence>MQATTYTGTTPTAIAGIASTKIILPDLVSHCSFDIKINRHRKQATAASKKWLFRGDTNLTLKKRRSFHGLKAGLLTSMCYPDAGYPQLRVCCDFMNYLFNLDNLSDDMDMTGTQTTADVVINSLYHPNTYHTSSRAGRMTKDYWRRLLSTSTRGPQQRFVETFDFFFQAITQQAQDREDGVIPDLESYIALRRDTSGCKPCWALIEYANNLNIPDEIMEHPVIRSLGEAANDLVTWSNDLFSYNVEQSKGDTHNMIPVVMNEQGLDLQSAVDFVGDLCKQSIDRFNDDRINLPSWGAKIDKEVGIYVNGLAHWIVGSLHWSFESERYFGKNGRDVKSTRVVDLLPRRA</sequence>
<gene>
    <name evidence="7" type="ORF">PILCRDRAFT_810716</name>
</gene>
<evidence type="ECO:0000313" key="8">
    <source>
        <dbReference type="Proteomes" id="UP000054166"/>
    </source>
</evidence>
<keyword evidence="3 6" id="KW-0479">Metal-binding</keyword>
<dbReference type="GO" id="GO:0010333">
    <property type="term" value="F:terpene synthase activity"/>
    <property type="evidence" value="ECO:0007669"/>
    <property type="project" value="InterPro"/>
</dbReference>
<comment type="similarity">
    <text evidence="2 6">Belongs to the terpene synthase family.</text>
</comment>
<dbReference type="InterPro" id="IPR034686">
    <property type="entry name" value="Terpene_cyclase-like_2"/>
</dbReference>
<dbReference type="STRING" id="765440.A0A0C3GII5"/>